<evidence type="ECO:0000256" key="5">
    <source>
        <dbReference type="HAMAP-Rule" id="MF_01114"/>
    </source>
</evidence>
<evidence type="ECO:0000259" key="6">
    <source>
        <dbReference type="Pfam" id="PF02631"/>
    </source>
</evidence>
<reference evidence="9 10" key="1">
    <citation type="submission" date="2024-01" db="EMBL/GenBank/DDBJ databases">
        <title>Sphingobacterium tenebrionis sp. nov., a novel endophyte isolated from tenebrio molitor intestines.</title>
        <authorList>
            <person name="Zhang C."/>
        </authorList>
    </citation>
    <scope>NUCLEOTIDE SEQUENCE [LARGE SCALE GENOMIC DNA]</scope>
    <source>
        <strain evidence="9 10">PU5-4</strain>
    </source>
</reference>
<feature type="domain" description="RecX third three-helical" evidence="7">
    <location>
        <begin position="111"/>
        <end position="154"/>
    </location>
</feature>
<dbReference type="PANTHER" id="PTHR33602:SF1">
    <property type="entry name" value="REGULATORY PROTEIN RECX FAMILY PROTEIN"/>
    <property type="match status" value="1"/>
</dbReference>
<comment type="similarity">
    <text evidence="2 5">Belongs to the RecX family.</text>
</comment>
<sequence>MDEASKKKKVLTPLAALKKAESYCAYQERAQQEVRDKLYDWGLHMEDVEQTISKLIESNFLNEERFAKAYVLGKFRMQGWGKIKIVQQLKLKRISKPLIQIALREIDLDDYEAKLTGIIEKKIDKPIAKLSYQERSKLVRYLMGKGYETDLIFRMLGNRDDLDG</sequence>
<dbReference type="InterPro" id="IPR036388">
    <property type="entry name" value="WH-like_DNA-bd_sf"/>
</dbReference>
<evidence type="ECO:0000256" key="4">
    <source>
        <dbReference type="ARBA" id="ARBA00022490"/>
    </source>
</evidence>
<comment type="function">
    <text evidence="5">Modulates RecA activity.</text>
</comment>
<dbReference type="Proteomes" id="UP001363035">
    <property type="component" value="Unassembled WGS sequence"/>
</dbReference>
<evidence type="ECO:0000256" key="2">
    <source>
        <dbReference type="ARBA" id="ARBA00009695"/>
    </source>
</evidence>
<dbReference type="RefSeq" id="WP_134776496.1">
    <property type="nucleotide sequence ID" value="NZ_JAYLLN010000020.1"/>
</dbReference>
<dbReference type="Gene3D" id="1.10.10.10">
    <property type="entry name" value="Winged helix-like DNA-binding domain superfamily/Winged helix DNA-binding domain"/>
    <property type="match status" value="2"/>
</dbReference>
<feature type="domain" description="RecX first three-helical" evidence="8">
    <location>
        <begin position="16"/>
        <end position="55"/>
    </location>
</feature>
<evidence type="ECO:0000256" key="1">
    <source>
        <dbReference type="ARBA" id="ARBA00004496"/>
    </source>
</evidence>
<accession>A0ABU8I6K6</accession>
<protein>
    <recommendedName>
        <fullName evidence="3 5">Regulatory protein RecX</fullName>
    </recommendedName>
</protein>
<gene>
    <name evidence="5" type="primary">recX</name>
    <name evidence="9" type="ORF">VJ786_09580</name>
</gene>
<feature type="domain" description="RecX second three-helical" evidence="6">
    <location>
        <begin position="62"/>
        <end position="103"/>
    </location>
</feature>
<dbReference type="Pfam" id="PF02631">
    <property type="entry name" value="RecX_HTH2"/>
    <property type="match status" value="1"/>
</dbReference>
<dbReference type="InterPro" id="IPR053924">
    <property type="entry name" value="RecX_HTH_2nd"/>
</dbReference>
<dbReference type="InterPro" id="IPR053926">
    <property type="entry name" value="RecX_HTH_1st"/>
</dbReference>
<organism evidence="9 10">
    <name type="scientific">Sphingobacterium tenebrionis</name>
    <dbReference type="NCBI Taxonomy" id="3111775"/>
    <lineage>
        <taxon>Bacteria</taxon>
        <taxon>Pseudomonadati</taxon>
        <taxon>Bacteroidota</taxon>
        <taxon>Sphingobacteriia</taxon>
        <taxon>Sphingobacteriales</taxon>
        <taxon>Sphingobacteriaceae</taxon>
        <taxon>Sphingobacterium</taxon>
    </lineage>
</organism>
<evidence type="ECO:0000313" key="10">
    <source>
        <dbReference type="Proteomes" id="UP001363035"/>
    </source>
</evidence>
<evidence type="ECO:0000256" key="3">
    <source>
        <dbReference type="ARBA" id="ARBA00018111"/>
    </source>
</evidence>
<keyword evidence="10" id="KW-1185">Reference proteome</keyword>
<keyword evidence="4 5" id="KW-0963">Cytoplasm</keyword>
<dbReference type="HAMAP" id="MF_01114">
    <property type="entry name" value="RecX"/>
    <property type="match status" value="1"/>
</dbReference>
<proteinExistence type="inferred from homology"/>
<dbReference type="EMBL" id="JAYLLN010000020">
    <property type="protein sequence ID" value="MEI5985152.1"/>
    <property type="molecule type" value="Genomic_DNA"/>
</dbReference>
<dbReference type="Pfam" id="PF21981">
    <property type="entry name" value="RecX_HTH3"/>
    <property type="match status" value="1"/>
</dbReference>
<comment type="caution">
    <text evidence="9">The sequence shown here is derived from an EMBL/GenBank/DDBJ whole genome shotgun (WGS) entry which is preliminary data.</text>
</comment>
<dbReference type="InterPro" id="IPR053925">
    <property type="entry name" value="RecX_HTH_3rd"/>
</dbReference>
<dbReference type="PANTHER" id="PTHR33602">
    <property type="entry name" value="REGULATORY PROTEIN RECX FAMILY PROTEIN"/>
    <property type="match status" value="1"/>
</dbReference>
<dbReference type="InterPro" id="IPR003783">
    <property type="entry name" value="Regulatory_RecX"/>
</dbReference>
<name>A0ABU8I6K6_9SPHI</name>
<evidence type="ECO:0000259" key="8">
    <source>
        <dbReference type="Pfam" id="PF21982"/>
    </source>
</evidence>
<evidence type="ECO:0000313" key="9">
    <source>
        <dbReference type="EMBL" id="MEI5985152.1"/>
    </source>
</evidence>
<comment type="subcellular location">
    <subcellularLocation>
        <location evidence="1 5">Cytoplasm</location>
    </subcellularLocation>
</comment>
<evidence type="ECO:0000259" key="7">
    <source>
        <dbReference type="Pfam" id="PF21981"/>
    </source>
</evidence>
<dbReference type="Pfam" id="PF21982">
    <property type="entry name" value="RecX_HTH1"/>
    <property type="match status" value="1"/>
</dbReference>